<dbReference type="EMBL" id="LAZR01027076">
    <property type="protein sequence ID" value="KKL66835.1"/>
    <property type="molecule type" value="Genomic_DNA"/>
</dbReference>
<dbReference type="AlphaFoldDB" id="A0A0F9GBK4"/>
<organism evidence="1">
    <name type="scientific">marine sediment metagenome</name>
    <dbReference type="NCBI Taxonomy" id="412755"/>
    <lineage>
        <taxon>unclassified sequences</taxon>
        <taxon>metagenomes</taxon>
        <taxon>ecological metagenomes</taxon>
    </lineage>
</organism>
<sequence length="86" mass="9703">MNEKTYQHLARITHAANRLQAARAEVDPATLRFYHWINEAASNGISQRLIGEAAGVTQQRVAQIVREERMSDVHLCDMCGQAKCDH</sequence>
<reference evidence="1" key="1">
    <citation type="journal article" date="2015" name="Nature">
        <title>Complex archaea that bridge the gap between prokaryotes and eukaryotes.</title>
        <authorList>
            <person name="Spang A."/>
            <person name="Saw J.H."/>
            <person name="Jorgensen S.L."/>
            <person name="Zaremba-Niedzwiedzka K."/>
            <person name="Martijn J."/>
            <person name="Lind A.E."/>
            <person name="van Eijk R."/>
            <person name="Schleper C."/>
            <person name="Guy L."/>
            <person name="Ettema T.J."/>
        </authorList>
    </citation>
    <scope>NUCLEOTIDE SEQUENCE</scope>
</reference>
<evidence type="ECO:0000313" key="1">
    <source>
        <dbReference type="EMBL" id="KKL66835.1"/>
    </source>
</evidence>
<accession>A0A0F9GBK4</accession>
<proteinExistence type="predicted"/>
<gene>
    <name evidence="1" type="ORF">LCGC14_2140990</name>
</gene>
<protein>
    <submittedName>
        <fullName evidence="1">Uncharacterized protein</fullName>
    </submittedName>
</protein>
<comment type="caution">
    <text evidence="1">The sequence shown here is derived from an EMBL/GenBank/DDBJ whole genome shotgun (WGS) entry which is preliminary data.</text>
</comment>
<name>A0A0F9GBK4_9ZZZZ</name>